<dbReference type="PIRSF" id="PIRSF038996">
    <property type="entry name" value="FldA"/>
    <property type="match status" value="1"/>
</dbReference>
<evidence type="ECO:0000256" key="7">
    <source>
        <dbReference type="PIRNR" id="PIRNR038996"/>
    </source>
</evidence>
<dbReference type="HOGENOM" id="CLU_051402_1_0_6"/>
<dbReference type="InterPro" id="IPR010086">
    <property type="entry name" value="Flavodoxin_lc"/>
</dbReference>
<feature type="domain" description="Flavodoxin-like" evidence="8">
    <location>
        <begin position="8"/>
        <end position="178"/>
    </location>
</feature>
<sequence>MSSAKKEIAIFYGSTTCYTEMASEKIQTELESIASQQGIEANISMFDIKEHALEKSTQYDLVLYGISTWDFGELQEDWESTWDDIKALDLAGKTVALFGLGDQLGYADWFQDALGMLHDELIVLGCDVIGYWPNQGYEFTASKALTEDGEFFVGLSLDDENQYDQSDERVKQWCAQIFEEWTTA</sequence>
<keyword evidence="6 7" id="KW-0249">Electron transport</keyword>
<dbReference type="eggNOG" id="COG0716">
    <property type="taxonomic scope" value="Bacteria"/>
</dbReference>
<name>G4QJ67_GLANF</name>
<gene>
    <name evidence="9" type="primary">fldB</name>
    <name evidence="9" type="ordered locus">GNIT_0791</name>
</gene>
<comment type="cofactor">
    <cofactor evidence="1 7">
        <name>FMN</name>
        <dbReference type="ChEBI" id="CHEBI:58210"/>
    </cofactor>
</comment>
<dbReference type="NCBIfam" id="TIGR01752">
    <property type="entry name" value="flav_long"/>
    <property type="match status" value="1"/>
</dbReference>
<dbReference type="InterPro" id="IPR029039">
    <property type="entry name" value="Flavoprotein-like_sf"/>
</dbReference>
<keyword evidence="3 7" id="KW-0813">Transport</keyword>
<dbReference type="PROSITE" id="PS50902">
    <property type="entry name" value="FLAVODOXIN_LIKE"/>
    <property type="match status" value="1"/>
</dbReference>
<dbReference type="NCBIfam" id="NF009023">
    <property type="entry name" value="PRK12359.1"/>
    <property type="match status" value="1"/>
</dbReference>
<comment type="similarity">
    <text evidence="2 7">Belongs to the flavodoxin family.</text>
</comment>
<dbReference type="AlphaFoldDB" id="G4QJ67"/>
<dbReference type="Pfam" id="PF00258">
    <property type="entry name" value="Flavodoxin_1"/>
    <property type="match status" value="1"/>
</dbReference>
<dbReference type="RefSeq" id="WP_014107810.1">
    <property type="nucleotide sequence ID" value="NC_016041.1"/>
</dbReference>
<dbReference type="InterPro" id="IPR008254">
    <property type="entry name" value="Flavodoxin/NO_synth"/>
</dbReference>
<dbReference type="GO" id="GO:0010181">
    <property type="term" value="F:FMN binding"/>
    <property type="evidence" value="ECO:0007669"/>
    <property type="project" value="UniProtKB-UniRule"/>
</dbReference>
<evidence type="ECO:0000256" key="2">
    <source>
        <dbReference type="ARBA" id="ARBA00005267"/>
    </source>
</evidence>
<evidence type="ECO:0000259" key="8">
    <source>
        <dbReference type="PROSITE" id="PS50902"/>
    </source>
</evidence>
<proteinExistence type="inferred from homology"/>
<evidence type="ECO:0000256" key="6">
    <source>
        <dbReference type="ARBA" id="ARBA00022982"/>
    </source>
</evidence>
<dbReference type="PANTHER" id="PTHR42809">
    <property type="entry name" value="FLAVODOXIN 2"/>
    <property type="match status" value="1"/>
</dbReference>
<keyword evidence="5 7" id="KW-0288">FMN</keyword>
<evidence type="ECO:0000313" key="10">
    <source>
        <dbReference type="Proteomes" id="UP000009282"/>
    </source>
</evidence>
<dbReference type="GO" id="GO:0009055">
    <property type="term" value="F:electron transfer activity"/>
    <property type="evidence" value="ECO:0007669"/>
    <property type="project" value="UniProtKB-UniRule"/>
</dbReference>
<reference evidence="9 10" key="1">
    <citation type="journal article" date="2011" name="J. Bacteriol.">
        <title>Complete genome sequence of seawater bacterium Glaciecola nitratireducens FR1064T.</title>
        <authorList>
            <person name="Bian F."/>
            <person name="Qin Q.L."/>
            <person name="Xie B.B."/>
            <person name="Shu Y.L."/>
            <person name="Zhang X.Y."/>
            <person name="Yu Y."/>
            <person name="Chen B."/>
            <person name="Chen X.L."/>
            <person name="Zhou B.C."/>
            <person name="Zhang Y.Z."/>
        </authorList>
    </citation>
    <scope>NUCLEOTIDE SEQUENCE [LARGE SCALE GENOMIC DNA]</scope>
    <source>
        <strain evidence="10">JCM 12485 / KCTC 12276 / FR1064</strain>
    </source>
</reference>
<evidence type="ECO:0000256" key="1">
    <source>
        <dbReference type="ARBA" id="ARBA00001917"/>
    </source>
</evidence>
<dbReference type="PANTHER" id="PTHR42809:SF3">
    <property type="entry name" value="FLAVODOXIN 2"/>
    <property type="match status" value="1"/>
</dbReference>
<keyword evidence="10" id="KW-1185">Reference proteome</keyword>
<dbReference type="EMBL" id="CP003060">
    <property type="protein sequence ID" value="AEP28935.1"/>
    <property type="molecule type" value="Genomic_DNA"/>
</dbReference>
<organism evidence="9 10">
    <name type="scientific">Glaciecola nitratireducens (strain JCM 12485 / KCTC 12276 / FR1064)</name>
    <dbReference type="NCBI Taxonomy" id="1085623"/>
    <lineage>
        <taxon>Bacteria</taxon>
        <taxon>Pseudomonadati</taxon>
        <taxon>Pseudomonadota</taxon>
        <taxon>Gammaproteobacteria</taxon>
        <taxon>Alteromonadales</taxon>
        <taxon>Alteromonadaceae</taxon>
        <taxon>Brumicola</taxon>
    </lineage>
</organism>
<dbReference type="InterPro" id="IPR050619">
    <property type="entry name" value="Flavodoxin"/>
</dbReference>
<dbReference type="OrthoDB" id="359268at2"/>
<protein>
    <recommendedName>
        <fullName evidence="7">Flavodoxin</fullName>
    </recommendedName>
</protein>
<dbReference type="STRING" id="1085623.GNIT_0791"/>
<dbReference type="SUPFAM" id="SSF52218">
    <property type="entry name" value="Flavoproteins"/>
    <property type="match status" value="1"/>
</dbReference>
<evidence type="ECO:0000256" key="3">
    <source>
        <dbReference type="ARBA" id="ARBA00022448"/>
    </source>
</evidence>
<accession>G4QJ67</accession>
<evidence type="ECO:0000313" key="9">
    <source>
        <dbReference type="EMBL" id="AEP28935.1"/>
    </source>
</evidence>
<dbReference type="KEGG" id="gni:GNIT_0791"/>
<evidence type="ECO:0000256" key="4">
    <source>
        <dbReference type="ARBA" id="ARBA00022630"/>
    </source>
</evidence>
<dbReference type="Gene3D" id="3.40.50.360">
    <property type="match status" value="1"/>
</dbReference>
<keyword evidence="4 7" id="KW-0285">Flavoprotein</keyword>
<dbReference type="Proteomes" id="UP000009282">
    <property type="component" value="Chromosome"/>
</dbReference>
<evidence type="ECO:0000256" key="5">
    <source>
        <dbReference type="ARBA" id="ARBA00022643"/>
    </source>
</evidence>
<comment type="function">
    <text evidence="7">Low-potential electron donor to a number of redox enzymes.</text>
</comment>